<dbReference type="InterPro" id="IPR006099">
    <property type="entry name" value="MeMalonylCoA_mutase_a/b_cat"/>
</dbReference>
<comment type="caution">
    <text evidence="3">The sequence shown here is derived from an EMBL/GenBank/DDBJ whole genome shotgun (WGS) entry which is preliminary data.</text>
</comment>
<evidence type="ECO:0000256" key="1">
    <source>
        <dbReference type="ARBA" id="ARBA00023235"/>
    </source>
</evidence>
<reference evidence="3" key="1">
    <citation type="journal article" date="2014" name="Front. Microbiol.">
        <title>High frequency of phylogenetically diverse reductive dehalogenase-homologous genes in deep subseafloor sedimentary metagenomes.</title>
        <authorList>
            <person name="Kawai M."/>
            <person name="Futagami T."/>
            <person name="Toyoda A."/>
            <person name="Takaki Y."/>
            <person name="Nishi S."/>
            <person name="Hori S."/>
            <person name="Arai W."/>
            <person name="Tsubouchi T."/>
            <person name="Morono Y."/>
            <person name="Uchiyama I."/>
            <person name="Ito T."/>
            <person name="Fujiyama A."/>
            <person name="Inagaki F."/>
            <person name="Takami H."/>
        </authorList>
    </citation>
    <scope>NUCLEOTIDE SEQUENCE</scope>
    <source>
        <strain evidence="3">Expedition CK06-06</strain>
    </source>
</reference>
<dbReference type="AlphaFoldDB" id="X1GFE1"/>
<dbReference type="Pfam" id="PF01642">
    <property type="entry name" value="MM_CoA_mutase"/>
    <property type="match status" value="1"/>
</dbReference>
<dbReference type="PANTHER" id="PTHR48101">
    <property type="entry name" value="METHYLMALONYL-COA MUTASE, MITOCHONDRIAL-RELATED"/>
    <property type="match status" value="1"/>
</dbReference>
<evidence type="ECO:0000259" key="2">
    <source>
        <dbReference type="Pfam" id="PF01642"/>
    </source>
</evidence>
<dbReference type="NCBIfam" id="TIGR00641">
    <property type="entry name" value="acid_CoA_mut_N"/>
    <property type="match status" value="1"/>
</dbReference>
<dbReference type="EMBL" id="BARU01017123">
    <property type="protein sequence ID" value="GAH56611.1"/>
    <property type="molecule type" value="Genomic_DNA"/>
</dbReference>
<dbReference type="GO" id="GO:0004494">
    <property type="term" value="F:methylmalonyl-CoA mutase activity"/>
    <property type="evidence" value="ECO:0007669"/>
    <property type="project" value="InterPro"/>
</dbReference>
<dbReference type="InterPro" id="IPR016176">
    <property type="entry name" value="Cbl-dep_enz_cat"/>
</dbReference>
<dbReference type="GO" id="GO:0031419">
    <property type="term" value="F:cobalamin binding"/>
    <property type="evidence" value="ECO:0007669"/>
    <property type="project" value="InterPro"/>
</dbReference>
<organism evidence="3">
    <name type="scientific">marine sediment metagenome</name>
    <dbReference type="NCBI Taxonomy" id="412755"/>
    <lineage>
        <taxon>unclassified sequences</taxon>
        <taxon>metagenomes</taxon>
        <taxon>ecological metagenomes</taxon>
    </lineage>
</organism>
<gene>
    <name evidence="3" type="ORF">S03H2_28423</name>
</gene>
<dbReference type="PANTHER" id="PTHR48101:SF1">
    <property type="entry name" value="METHYLMALONYL-COA MUTASE, LARGE SUBUNIT"/>
    <property type="match status" value="1"/>
</dbReference>
<protein>
    <recommendedName>
        <fullName evidence="2">Methylmalonyl-CoA mutase alpha/beta chain catalytic domain-containing protein</fullName>
    </recommendedName>
</protein>
<sequence length="283" mass="32664">DAFTPRLSFFFDSHMDFFEEIAKFRAARRMWAKIMKDRFKAKNPRSWWMRFHTQTAGCSLTHQQPYNNIVRTTTEALAAVLGGTQSLHTNSFDEEFALPAEFAVTIALRTQQILAEETGVINTIDPLAGSYFVETLTNKIEDEAWEYIKKIDEMGGMLAAITRGFPQGEIANSAYNFKRQVDNLERVVVGVNKYAAKKEEAPIEFLRIEERVEAEQIKRLQKVKRTRDNRKVAQTLRDLRVACQSDDNVMPCVIEAVRAYATEQEICDVYREVFGEYRDPGFY</sequence>
<accession>X1GFE1</accession>
<proteinExistence type="predicted"/>
<feature type="domain" description="Methylmalonyl-CoA mutase alpha/beta chain catalytic" evidence="2">
    <location>
        <begin position="1"/>
        <end position="276"/>
    </location>
</feature>
<keyword evidence="1" id="KW-0413">Isomerase</keyword>
<evidence type="ECO:0000313" key="3">
    <source>
        <dbReference type="EMBL" id="GAH56611.1"/>
    </source>
</evidence>
<dbReference type="SUPFAM" id="SSF51703">
    <property type="entry name" value="Cobalamin (vitamin B12)-dependent enzymes"/>
    <property type="match status" value="1"/>
</dbReference>
<feature type="non-terminal residue" evidence="3">
    <location>
        <position position="1"/>
    </location>
</feature>
<dbReference type="InterPro" id="IPR006098">
    <property type="entry name" value="MMCoA_mutase_a_cat"/>
</dbReference>
<dbReference type="Gene3D" id="3.20.20.240">
    <property type="entry name" value="Methylmalonyl-CoA mutase"/>
    <property type="match status" value="1"/>
</dbReference>
<name>X1GFE1_9ZZZZ</name>